<accession>A0ABP1FGN6</accession>
<evidence type="ECO:0000313" key="3">
    <source>
        <dbReference type="Proteomes" id="UP001497392"/>
    </source>
</evidence>
<keyword evidence="1" id="KW-1133">Transmembrane helix</keyword>
<evidence type="ECO:0000256" key="1">
    <source>
        <dbReference type="SAM" id="Phobius"/>
    </source>
</evidence>
<keyword evidence="1" id="KW-0812">Transmembrane</keyword>
<protein>
    <submittedName>
        <fullName evidence="2">G850 protein</fullName>
    </submittedName>
</protein>
<comment type="caution">
    <text evidence="2">The sequence shown here is derived from an EMBL/GenBank/DDBJ whole genome shotgun (WGS) entry which is preliminary data.</text>
</comment>
<organism evidence="2 3">
    <name type="scientific">Coccomyxa viridis</name>
    <dbReference type="NCBI Taxonomy" id="1274662"/>
    <lineage>
        <taxon>Eukaryota</taxon>
        <taxon>Viridiplantae</taxon>
        <taxon>Chlorophyta</taxon>
        <taxon>core chlorophytes</taxon>
        <taxon>Trebouxiophyceae</taxon>
        <taxon>Trebouxiophyceae incertae sedis</taxon>
        <taxon>Coccomyxaceae</taxon>
        <taxon>Coccomyxa</taxon>
    </lineage>
</organism>
<keyword evidence="1" id="KW-0472">Membrane</keyword>
<evidence type="ECO:0000313" key="2">
    <source>
        <dbReference type="EMBL" id="CAL5219084.1"/>
    </source>
</evidence>
<reference evidence="2 3" key="1">
    <citation type="submission" date="2024-06" db="EMBL/GenBank/DDBJ databases">
        <authorList>
            <person name="Kraege A."/>
            <person name="Thomma B."/>
        </authorList>
    </citation>
    <scope>NUCLEOTIDE SEQUENCE [LARGE SCALE GENOMIC DNA]</scope>
</reference>
<gene>
    <name evidence="2" type="primary">g850</name>
    <name evidence="2" type="ORF">VP750_LOCUS743</name>
</gene>
<sequence length="219" mass="23742">MGAVLAQAGPGPEICLEDIRAELALSGVSVGQTIELTCATDTVLGGLTVLQKAEPQLSISGGLLEQALSNAYAQNFLTDQADVYHSVIQPQEPAVSPQKFIRVMPTAFAQEVFDWLFGVRCGVLCEPNTWEQDLSGLTWQPKDGRKNATELVDGAYGGHCKIASDAADHNLFLAFYSLAVLIWIGLVISGLCMYFAGRMVWALWKAHRAKMQRQSAQQA</sequence>
<keyword evidence="3" id="KW-1185">Reference proteome</keyword>
<feature type="transmembrane region" description="Helical" evidence="1">
    <location>
        <begin position="171"/>
        <end position="204"/>
    </location>
</feature>
<dbReference type="EMBL" id="CAXHTA020000002">
    <property type="protein sequence ID" value="CAL5219084.1"/>
    <property type="molecule type" value="Genomic_DNA"/>
</dbReference>
<proteinExistence type="predicted"/>
<dbReference type="Proteomes" id="UP001497392">
    <property type="component" value="Unassembled WGS sequence"/>
</dbReference>
<name>A0ABP1FGN6_9CHLO</name>